<dbReference type="Gene3D" id="1.20.1250.20">
    <property type="entry name" value="MFS general substrate transporter like domains"/>
    <property type="match status" value="1"/>
</dbReference>
<dbReference type="Gene3D" id="1.20.1720.10">
    <property type="entry name" value="Multidrug resistance protein D"/>
    <property type="match status" value="1"/>
</dbReference>
<gene>
    <name evidence="8" type="ORF">AB3X52_00015</name>
</gene>
<keyword evidence="9" id="KW-1185">Reference proteome</keyword>
<evidence type="ECO:0000313" key="9">
    <source>
        <dbReference type="Proteomes" id="UP001556631"/>
    </source>
</evidence>
<evidence type="ECO:0000313" key="8">
    <source>
        <dbReference type="EMBL" id="MEX0425986.1"/>
    </source>
</evidence>
<feature type="domain" description="Major facilitator superfamily (MFS) profile" evidence="7">
    <location>
        <begin position="23"/>
        <end position="458"/>
    </location>
</feature>
<keyword evidence="2" id="KW-0813">Transport</keyword>
<evidence type="ECO:0000259" key="7">
    <source>
        <dbReference type="PROSITE" id="PS50850"/>
    </source>
</evidence>
<evidence type="ECO:0000256" key="2">
    <source>
        <dbReference type="ARBA" id="ARBA00022448"/>
    </source>
</evidence>
<dbReference type="Pfam" id="PF07690">
    <property type="entry name" value="MFS_1"/>
    <property type="match status" value="1"/>
</dbReference>
<dbReference type="PRINTS" id="PR01036">
    <property type="entry name" value="TCRTETB"/>
</dbReference>
<dbReference type="SUPFAM" id="SSF103473">
    <property type="entry name" value="MFS general substrate transporter"/>
    <property type="match status" value="1"/>
</dbReference>
<comment type="subcellular location">
    <subcellularLocation>
        <location evidence="1">Cell membrane</location>
        <topology evidence="1">Multi-pass membrane protein</topology>
    </subcellularLocation>
</comment>
<feature type="transmembrane region" description="Helical" evidence="6">
    <location>
        <begin position="118"/>
        <end position="139"/>
    </location>
</feature>
<dbReference type="CDD" id="cd17321">
    <property type="entry name" value="MFS_MMR_MDR_like"/>
    <property type="match status" value="1"/>
</dbReference>
<evidence type="ECO:0000256" key="3">
    <source>
        <dbReference type="ARBA" id="ARBA00022692"/>
    </source>
</evidence>
<feature type="transmembrane region" description="Helical" evidence="6">
    <location>
        <begin position="432"/>
        <end position="451"/>
    </location>
</feature>
<feature type="transmembrane region" description="Helical" evidence="6">
    <location>
        <begin position="151"/>
        <end position="172"/>
    </location>
</feature>
<evidence type="ECO:0000256" key="4">
    <source>
        <dbReference type="ARBA" id="ARBA00022989"/>
    </source>
</evidence>
<evidence type="ECO:0000256" key="6">
    <source>
        <dbReference type="SAM" id="Phobius"/>
    </source>
</evidence>
<protein>
    <submittedName>
        <fullName evidence="8">MFS transporter</fullName>
    </submittedName>
</protein>
<feature type="transmembrane region" description="Helical" evidence="6">
    <location>
        <begin position="65"/>
        <end position="84"/>
    </location>
</feature>
<accession>A0ABV3SSR8</accession>
<feature type="transmembrane region" description="Helical" evidence="6">
    <location>
        <begin position="305"/>
        <end position="327"/>
    </location>
</feature>
<feature type="transmembrane region" description="Helical" evidence="6">
    <location>
        <begin position="339"/>
        <end position="361"/>
    </location>
</feature>
<dbReference type="Proteomes" id="UP001556631">
    <property type="component" value="Unassembled WGS sequence"/>
</dbReference>
<feature type="transmembrane region" description="Helical" evidence="6">
    <location>
        <begin position="410"/>
        <end position="426"/>
    </location>
</feature>
<dbReference type="RefSeq" id="WP_367990497.1">
    <property type="nucleotide sequence ID" value="NZ_JBFPJR010000001.1"/>
</dbReference>
<keyword evidence="5 6" id="KW-0472">Membrane</keyword>
<proteinExistence type="predicted"/>
<dbReference type="PROSITE" id="PS50850">
    <property type="entry name" value="MFS"/>
    <property type="match status" value="1"/>
</dbReference>
<feature type="transmembrane region" description="Helical" evidence="6">
    <location>
        <begin position="91"/>
        <end position="112"/>
    </location>
</feature>
<sequence>MPEDLIDDVCPESTMAPPLRTLTLVALSLTFGLVQLDATIVNVALPTLRTDLGGGVDAAQWAVDGYAVPFAALLLSAGAVGDRWGHRRSCVAGFALFGAASVGAALASGWTMLIAARIAQGVGAAAMLPASLAIITRLYPDSRERSRALGLWGGVATLGFASGPLLGGLLITHLGWPAIFWVNLPVAAVVGGTIAVLAPADEPTARRLDPRGTLLGVVALAAVTAGFIEGGQARLPLTVVLLAGGVVAGGLFARSEHRAAEPLVPAALVGSATFRWALATGFAFNFAMYGALLCVSLALQGPYGFSALAGGLAVLPMAVVVSVGATASGHLAAALGPRLPMLAGFSCAGVGALVIAIGALASSPTTIIVGLAAVGLCSLAMPAMTSVALDTAPSGHAGLAGGSLNTARQVGGAVGVALLGAVLNVGGDRAGFALALLLAAGTCAAALLSTVKATGDEA</sequence>
<dbReference type="PANTHER" id="PTHR42718:SF9">
    <property type="entry name" value="MAJOR FACILITATOR SUPERFAMILY MULTIDRUG TRANSPORTER MFSC"/>
    <property type="match status" value="1"/>
</dbReference>
<dbReference type="InterPro" id="IPR036259">
    <property type="entry name" value="MFS_trans_sf"/>
</dbReference>
<feature type="transmembrane region" description="Helical" evidence="6">
    <location>
        <begin position="274"/>
        <end position="299"/>
    </location>
</feature>
<comment type="caution">
    <text evidence="8">The sequence shown here is derived from an EMBL/GenBank/DDBJ whole genome shotgun (WGS) entry which is preliminary data.</text>
</comment>
<dbReference type="InterPro" id="IPR020846">
    <property type="entry name" value="MFS_dom"/>
</dbReference>
<feature type="transmembrane region" description="Helical" evidence="6">
    <location>
        <begin position="367"/>
        <end position="389"/>
    </location>
</feature>
<evidence type="ECO:0000256" key="1">
    <source>
        <dbReference type="ARBA" id="ARBA00004651"/>
    </source>
</evidence>
<keyword evidence="4 6" id="KW-1133">Transmembrane helix</keyword>
<feature type="transmembrane region" description="Helical" evidence="6">
    <location>
        <begin position="212"/>
        <end position="228"/>
    </location>
</feature>
<feature type="transmembrane region" description="Helical" evidence="6">
    <location>
        <begin position="178"/>
        <end position="200"/>
    </location>
</feature>
<dbReference type="InterPro" id="IPR011701">
    <property type="entry name" value="MFS"/>
</dbReference>
<keyword evidence="3 6" id="KW-0812">Transmembrane</keyword>
<organism evidence="8 9">
    <name type="scientific">Nocardioides eburneus</name>
    <dbReference type="NCBI Taxonomy" id="3231482"/>
    <lineage>
        <taxon>Bacteria</taxon>
        <taxon>Bacillati</taxon>
        <taxon>Actinomycetota</taxon>
        <taxon>Actinomycetes</taxon>
        <taxon>Propionibacteriales</taxon>
        <taxon>Nocardioidaceae</taxon>
        <taxon>Nocardioides</taxon>
    </lineage>
</organism>
<evidence type="ECO:0000256" key="5">
    <source>
        <dbReference type="ARBA" id="ARBA00023136"/>
    </source>
</evidence>
<dbReference type="PANTHER" id="PTHR42718">
    <property type="entry name" value="MAJOR FACILITATOR SUPERFAMILY MULTIDRUG TRANSPORTER MFSC"/>
    <property type="match status" value="1"/>
</dbReference>
<feature type="transmembrane region" description="Helical" evidence="6">
    <location>
        <begin position="21"/>
        <end position="45"/>
    </location>
</feature>
<name>A0ABV3SSR8_9ACTN</name>
<dbReference type="EMBL" id="JBFPJR010000001">
    <property type="protein sequence ID" value="MEX0425986.1"/>
    <property type="molecule type" value="Genomic_DNA"/>
</dbReference>
<reference evidence="8 9" key="1">
    <citation type="submission" date="2024-07" db="EMBL/GenBank/DDBJ databases">
        <authorList>
            <person name="Lee S."/>
            <person name="Kang M."/>
        </authorList>
    </citation>
    <scope>NUCLEOTIDE SEQUENCE [LARGE SCALE GENOMIC DNA]</scope>
    <source>
        <strain evidence="8 9">DS6</strain>
    </source>
</reference>